<sequence>MENIADELNQKEDHSKDIAEKAVKNPQLISILLNLISSDVARMKFRSIKVLNIVSGKNPEILYPHVDFFIELLDNGNKVIMWNTMDILANLSAVDSQEKMEDIFEKFYGFLSDESMITAGHVVDNSWKIARAKPEFQRKITDNLLKLENIPRDQECRSILLGKAILSFDKYFDEIQDKEEVISMVKRQLDSPRNATKVKAERFLKKYAHVLNVA</sequence>
<dbReference type="InterPro" id="IPR016024">
    <property type="entry name" value="ARM-type_fold"/>
</dbReference>
<dbReference type="Proteomes" id="UP001068021">
    <property type="component" value="Unassembled WGS sequence"/>
</dbReference>
<reference evidence="2" key="1">
    <citation type="submission" date="2022-12" db="EMBL/GenBank/DDBJ databases">
        <title>Reclassification of two methanogenic archaea species isolated from the Kolyma lowland permafrost.</title>
        <authorList>
            <person name="Trubitsyn V.E."/>
            <person name="Rivkina E.M."/>
            <person name="Shcherbakova V.A."/>
        </authorList>
    </citation>
    <scope>NUCLEOTIDE SEQUENCE</scope>
    <source>
        <strain evidence="1">M2</strain>
        <strain evidence="2">MK4</strain>
    </source>
</reference>
<dbReference type="EMBL" id="JAPVES010000030">
    <property type="protein sequence ID" value="MCZ3372659.1"/>
    <property type="molecule type" value="Genomic_DNA"/>
</dbReference>
<keyword evidence="3" id="KW-1185">Reference proteome</keyword>
<dbReference type="SUPFAM" id="SSF48371">
    <property type="entry name" value="ARM repeat"/>
    <property type="match status" value="1"/>
</dbReference>
<protein>
    <submittedName>
        <fullName evidence="2">Uncharacterized protein</fullName>
    </submittedName>
</protein>
<dbReference type="EMBL" id="JAPVER010000018">
    <property type="protein sequence ID" value="MCZ3364904.1"/>
    <property type="molecule type" value="Genomic_DNA"/>
</dbReference>
<dbReference type="Proteomes" id="UP001074446">
    <property type="component" value="Unassembled WGS sequence"/>
</dbReference>
<dbReference type="InterPro" id="IPR011989">
    <property type="entry name" value="ARM-like"/>
</dbReference>
<name>A0A9E5DKL3_9EURY</name>
<evidence type="ECO:0000313" key="3">
    <source>
        <dbReference type="Proteomes" id="UP001068021"/>
    </source>
</evidence>
<dbReference type="Gene3D" id="1.25.10.10">
    <property type="entry name" value="Leucine-rich Repeat Variant"/>
    <property type="match status" value="1"/>
</dbReference>
<gene>
    <name evidence="2" type="ORF">O3H35_08435</name>
    <name evidence="1" type="ORF">O3H54_03315</name>
</gene>
<dbReference type="RefSeq" id="WP_048080212.1">
    <property type="nucleotide sequence ID" value="NZ_JAPVER010000018.1"/>
</dbReference>
<comment type="caution">
    <text evidence="2">The sequence shown here is derived from an EMBL/GenBank/DDBJ whole genome shotgun (WGS) entry which is preliminary data.</text>
</comment>
<organism evidence="2">
    <name type="scientific">Methanobacterium veterum</name>
    <dbReference type="NCBI Taxonomy" id="408577"/>
    <lineage>
        <taxon>Archaea</taxon>
        <taxon>Methanobacteriati</taxon>
        <taxon>Methanobacteriota</taxon>
        <taxon>Methanomada group</taxon>
        <taxon>Methanobacteria</taxon>
        <taxon>Methanobacteriales</taxon>
        <taxon>Methanobacteriaceae</taxon>
        <taxon>Methanobacterium</taxon>
    </lineage>
</organism>
<proteinExistence type="predicted"/>
<evidence type="ECO:0000313" key="2">
    <source>
        <dbReference type="EMBL" id="MCZ3372659.1"/>
    </source>
</evidence>
<evidence type="ECO:0000313" key="1">
    <source>
        <dbReference type="EMBL" id="MCZ3364904.1"/>
    </source>
</evidence>
<dbReference type="AlphaFoldDB" id="A0A9E5DKL3"/>
<accession>A0A9E5DKL3</accession>